<feature type="binding site" evidence="8">
    <location>
        <position position="223"/>
    </location>
    <ligand>
        <name>Zn(2+)</name>
        <dbReference type="ChEBI" id="CHEBI:29105"/>
        <label>2</label>
        <note>catalytic</note>
    </ligand>
</feature>
<dbReference type="InterPro" id="IPR033739">
    <property type="entry name" value="M10A_MMP"/>
</dbReference>
<feature type="binding site" evidence="8">
    <location>
        <position position="170"/>
    </location>
    <ligand>
        <name>Ca(2+)</name>
        <dbReference type="ChEBI" id="CHEBI:29108"/>
        <label>3</label>
    </ligand>
</feature>
<dbReference type="InterPro" id="IPR036365">
    <property type="entry name" value="PGBD-like_sf"/>
</dbReference>
<proteinExistence type="inferred from homology"/>
<protein>
    <recommendedName>
        <fullName evidence="9">Peptidase metallopeptidase domain-containing protein</fullName>
    </recommendedName>
</protein>
<feature type="binding site" evidence="8">
    <location>
        <position position="193"/>
    </location>
    <ligand>
        <name>Ca(2+)</name>
        <dbReference type="ChEBI" id="CHEBI:29108"/>
        <label>1</label>
    </ligand>
</feature>
<dbReference type="InterPro" id="IPR001818">
    <property type="entry name" value="Pept_M10_metallopeptidase"/>
</dbReference>
<keyword evidence="8" id="KW-0106">Calcium</keyword>
<dbReference type="GO" id="GO:0008270">
    <property type="term" value="F:zinc ion binding"/>
    <property type="evidence" value="ECO:0007669"/>
    <property type="project" value="InterPro"/>
</dbReference>
<evidence type="ECO:0000256" key="5">
    <source>
        <dbReference type="ARBA" id="ARBA00022833"/>
    </source>
</evidence>
<evidence type="ECO:0000256" key="4">
    <source>
        <dbReference type="ARBA" id="ARBA00022801"/>
    </source>
</evidence>
<evidence type="ECO:0000256" key="7">
    <source>
        <dbReference type="PIRSR" id="PIRSR621190-1"/>
    </source>
</evidence>
<dbReference type="Gene3D" id="3.40.390.10">
    <property type="entry name" value="Collagenase (Catalytic Domain)"/>
    <property type="match status" value="1"/>
</dbReference>
<accession>A0A2G5F2M1</accession>
<dbReference type="Proteomes" id="UP000230069">
    <property type="component" value="Unassembled WGS sequence"/>
</dbReference>
<keyword evidence="11" id="KW-1185">Reference proteome</keyword>
<keyword evidence="3 8" id="KW-0479">Metal-binding</keyword>
<dbReference type="Pfam" id="PF01471">
    <property type="entry name" value="PG_binding_1"/>
    <property type="match status" value="1"/>
</dbReference>
<evidence type="ECO:0000256" key="3">
    <source>
        <dbReference type="ARBA" id="ARBA00022723"/>
    </source>
</evidence>
<reference evidence="10 11" key="1">
    <citation type="submission" date="2017-09" db="EMBL/GenBank/DDBJ databases">
        <title>WGS assembly of Aquilegia coerulea Goldsmith.</title>
        <authorList>
            <person name="Hodges S."/>
            <person name="Kramer E."/>
            <person name="Nordborg M."/>
            <person name="Tomkins J."/>
            <person name="Borevitz J."/>
            <person name="Derieg N."/>
            <person name="Yan J."/>
            <person name="Mihaltcheva S."/>
            <person name="Hayes R.D."/>
            <person name="Rokhsar D."/>
        </authorList>
    </citation>
    <scope>NUCLEOTIDE SEQUENCE [LARGE SCALE GENOMIC DNA]</scope>
    <source>
        <strain evidence="11">cv. Goldsmith</strain>
    </source>
</reference>
<feature type="binding site" evidence="8">
    <location>
        <position position="165"/>
    </location>
    <ligand>
        <name>Zn(2+)</name>
        <dbReference type="ChEBI" id="CHEBI:29105"/>
        <label>1</label>
    </ligand>
</feature>
<evidence type="ECO:0000259" key="9">
    <source>
        <dbReference type="SMART" id="SM00235"/>
    </source>
</evidence>
<dbReference type="GO" id="GO:0030574">
    <property type="term" value="P:collagen catabolic process"/>
    <property type="evidence" value="ECO:0007669"/>
    <property type="project" value="TreeGrafter"/>
</dbReference>
<dbReference type="PANTHER" id="PTHR10201">
    <property type="entry name" value="MATRIX METALLOPROTEINASE"/>
    <property type="match status" value="1"/>
</dbReference>
<evidence type="ECO:0000256" key="1">
    <source>
        <dbReference type="ARBA" id="ARBA00009614"/>
    </source>
</evidence>
<dbReference type="GO" id="GO:0031012">
    <property type="term" value="C:extracellular matrix"/>
    <property type="evidence" value="ECO:0007669"/>
    <property type="project" value="InterPro"/>
</dbReference>
<dbReference type="InterPro" id="IPR021190">
    <property type="entry name" value="Pept_M10A"/>
</dbReference>
<evidence type="ECO:0000256" key="2">
    <source>
        <dbReference type="ARBA" id="ARBA00022670"/>
    </source>
</evidence>
<name>A0A2G5F2M1_AQUCA</name>
<comment type="cofactor">
    <cofactor evidence="8">
        <name>Zn(2+)</name>
        <dbReference type="ChEBI" id="CHEBI:29105"/>
    </cofactor>
    <text evidence="8">Binds 2 Zn(2+) ions per subunit.</text>
</comment>
<dbReference type="InterPro" id="IPR006026">
    <property type="entry name" value="Peptidase_Metallo"/>
</dbReference>
<keyword evidence="5 8" id="KW-0862">Zinc</keyword>
<dbReference type="OrthoDB" id="406838at2759"/>
<evidence type="ECO:0000313" key="10">
    <source>
        <dbReference type="EMBL" id="PIA62263.1"/>
    </source>
</evidence>
<keyword evidence="4" id="KW-0378">Hydrolase</keyword>
<gene>
    <name evidence="10" type="ORF">AQUCO_00200329v1</name>
</gene>
<dbReference type="SMART" id="SM00235">
    <property type="entry name" value="ZnMc"/>
    <property type="match status" value="1"/>
</dbReference>
<dbReference type="Pfam" id="PF00413">
    <property type="entry name" value="Peptidase_M10"/>
    <property type="match status" value="1"/>
</dbReference>
<dbReference type="CDD" id="cd04278">
    <property type="entry name" value="ZnMc_MMP"/>
    <property type="match status" value="1"/>
</dbReference>
<dbReference type="EMBL" id="KZ305019">
    <property type="protein sequence ID" value="PIA62263.1"/>
    <property type="molecule type" value="Genomic_DNA"/>
</dbReference>
<keyword evidence="6" id="KW-0482">Metalloprotease</keyword>
<feature type="binding site" evidence="8">
    <location>
        <position position="171"/>
    </location>
    <ligand>
        <name>Ca(2+)</name>
        <dbReference type="ChEBI" id="CHEBI:29108"/>
        <label>3</label>
    </ligand>
</feature>
<feature type="binding site" evidence="8">
    <location>
        <position position="231"/>
    </location>
    <ligand>
        <name>Zn(2+)</name>
        <dbReference type="ChEBI" id="CHEBI:29105"/>
        <label>2</label>
        <note>catalytic</note>
    </ligand>
</feature>
<evidence type="ECO:0000256" key="8">
    <source>
        <dbReference type="PIRSR" id="PIRSR621190-2"/>
    </source>
</evidence>
<dbReference type="InterPro" id="IPR002477">
    <property type="entry name" value="Peptidoglycan-bd-like"/>
</dbReference>
<dbReference type="STRING" id="218851.A0A2G5F2M1"/>
<dbReference type="InterPro" id="IPR024079">
    <property type="entry name" value="MetalloPept_cat_dom_sf"/>
</dbReference>
<evidence type="ECO:0000313" key="11">
    <source>
        <dbReference type="Proteomes" id="UP000230069"/>
    </source>
</evidence>
<dbReference type="GO" id="GO:0006508">
    <property type="term" value="P:proteolysis"/>
    <property type="evidence" value="ECO:0007669"/>
    <property type="project" value="UniProtKB-KW"/>
</dbReference>
<dbReference type="GO" id="GO:0004222">
    <property type="term" value="F:metalloendopeptidase activity"/>
    <property type="evidence" value="ECO:0007669"/>
    <property type="project" value="InterPro"/>
</dbReference>
<feature type="domain" description="Peptidase metallopeptidase" evidence="9">
    <location>
        <begin position="99"/>
        <end position="258"/>
    </location>
</feature>
<dbReference type="InParanoid" id="A0A2G5F2M1"/>
<sequence>MTMKGVHQLKRYLEKFGYLSYNGDAIHANNDEFDDLLESAVKTYQLNYGLNVSGSLDSRTVKQMMKPRCGVADIKDGKTRMRSGKKNHQQVPLYSFFDGNPKWSKTDLAWKVISTLEVVDSQAFRAILARVFAKWAAVTHFTFAEADDSRNPEIMIGFYRLNHGDSTNFDGPGGILAHTYAPTAGVSHYDADEKWSTSDPKSDEFDLESVVLHEIGHALGLQHSDVPGAVMQSAIGPGVMQRELQPDDIQGIHTLYNISN</sequence>
<dbReference type="SUPFAM" id="SSF47090">
    <property type="entry name" value="PGBD-like"/>
    <property type="match status" value="1"/>
</dbReference>
<feature type="binding site" description="in inhibited form" evidence="8">
    <location>
        <position position="69"/>
    </location>
    <ligand>
        <name>Zn(2+)</name>
        <dbReference type="ChEBI" id="CHEBI:29105"/>
        <label>2</label>
        <note>catalytic</note>
    </ligand>
</feature>
<feature type="active site" evidence="7">
    <location>
        <position position="214"/>
    </location>
</feature>
<comment type="similarity">
    <text evidence="1">Belongs to the peptidase M10A family. Matrix metalloproteinases (MMPs) subfamily.</text>
</comment>
<dbReference type="SUPFAM" id="SSF55486">
    <property type="entry name" value="Metalloproteases ('zincins'), catalytic domain"/>
    <property type="match status" value="1"/>
</dbReference>
<dbReference type="GO" id="GO:0030198">
    <property type="term" value="P:extracellular matrix organization"/>
    <property type="evidence" value="ECO:0007669"/>
    <property type="project" value="TreeGrafter"/>
</dbReference>
<dbReference type="PANTHER" id="PTHR10201:SF213">
    <property type="entry name" value="METALLOENDOPROTEINASE 2-MMP-LIKE"/>
    <property type="match status" value="1"/>
</dbReference>
<feature type="binding site" evidence="8">
    <location>
        <position position="178"/>
    </location>
    <ligand>
        <name>Zn(2+)</name>
        <dbReference type="ChEBI" id="CHEBI:29105"/>
        <label>1</label>
    </ligand>
</feature>
<feature type="binding site" evidence="8">
    <location>
        <position position="163"/>
    </location>
    <ligand>
        <name>Zn(2+)</name>
        <dbReference type="ChEBI" id="CHEBI:29105"/>
        <label>1</label>
    </ligand>
</feature>
<keyword evidence="2" id="KW-0645">Protease</keyword>
<feature type="binding site" evidence="8">
    <location>
        <position position="217"/>
    </location>
    <ligand>
        <name>Zn(2+)</name>
        <dbReference type="ChEBI" id="CHEBI:29105"/>
        <label>2</label>
        <note>catalytic</note>
    </ligand>
</feature>
<feature type="binding site" evidence="8">
    <location>
        <position position="188"/>
    </location>
    <ligand>
        <name>Zn(2+)</name>
        <dbReference type="ChEBI" id="CHEBI:29105"/>
        <label>1</label>
    </ligand>
</feature>
<feature type="binding site" evidence="8">
    <location>
        <position position="190"/>
    </location>
    <ligand>
        <name>Ca(2+)</name>
        <dbReference type="ChEBI" id="CHEBI:29108"/>
        <label>3</label>
    </ligand>
</feature>
<feature type="binding site" evidence="8">
    <location>
        <position position="213"/>
    </location>
    <ligand>
        <name>Zn(2+)</name>
        <dbReference type="ChEBI" id="CHEBI:29105"/>
        <label>2</label>
        <note>catalytic</note>
    </ligand>
</feature>
<comment type="cofactor">
    <cofactor evidence="8">
        <name>Ca(2+)</name>
        <dbReference type="ChEBI" id="CHEBI:29108"/>
    </cofactor>
    <text evidence="8">Can bind about 5 Ca(2+) ions per subunit.</text>
</comment>
<evidence type="ECO:0000256" key="6">
    <source>
        <dbReference type="ARBA" id="ARBA00023049"/>
    </source>
</evidence>
<feature type="binding site" evidence="8">
    <location>
        <position position="193"/>
    </location>
    <ligand>
        <name>Ca(2+)</name>
        <dbReference type="ChEBI" id="CHEBI:29108"/>
        <label>3</label>
    </ligand>
</feature>
<dbReference type="AlphaFoldDB" id="A0A2G5F2M1"/>
<dbReference type="PRINTS" id="PR00138">
    <property type="entry name" value="MATRIXIN"/>
</dbReference>
<organism evidence="10 11">
    <name type="scientific">Aquilegia coerulea</name>
    <name type="common">Rocky mountain columbine</name>
    <dbReference type="NCBI Taxonomy" id="218851"/>
    <lineage>
        <taxon>Eukaryota</taxon>
        <taxon>Viridiplantae</taxon>
        <taxon>Streptophyta</taxon>
        <taxon>Embryophyta</taxon>
        <taxon>Tracheophyta</taxon>
        <taxon>Spermatophyta</taxon>
        <taxon>Magnoliopsida</taxon>
        <taxon>Ranunculales</taxon>
        <taxon>Ranunculaceae</taxon>
        <taxon>Thalictroideae</taxon>
        <taxon>Aquilegia</taxon>
    </lineage>
</organism>